<evidence type="ECO:0000313" key="2">
    <source>
        <dbReference type="EMBL" id="PJE34707.1"/>
    </source>
</evidence>
<dbReference type="CDD" id="cd04301">
    <property type="entry name" value="NAT_SF"/>
    <property type="match status" value="1"/>
</dbReference>
<comment type="caution">
    <text evidence="2">The sequence shown here is derived from an EMBL/GenBank/DDBJ whole genome shotgun (WGS) entry which is preliminary data.</text>
</comment>
<reference evidence="2 3" key="1">
    <citation type="journal article" date="2018" name="Int. J. Syst. Evol. Microbiol.">
        <title>Pseudooceanicola lipolyticus sp. nov., a marine alphaproteobacterium, reclassification of Oceanicola flagellatus as Pseudooceanicola flagellatus comb. nov. and emended description of the genus Pseudooceanicola.</title>
        <authorList>
            <person name="Huang M.-M."/>
            <person name="Guo L.-L."/>
            <person name="Wu Y.-H."/>
            <person name="Lai Q.-L."/>
            <person name="Shao Z.-Z."/>
            <person name="Wang C.-S."/>
            <person name="Wu M."/>
            <person name="Xu X.-W."/>
        </authorList>
    </citation>
    <scope>NUCLEOTIDE SEQUENCE [LARGE SCALE GENOMIC DNA]</scope>
    <source>
        <strain evidence="2 3">157</strain>
    </source>
</reference>
<feature type="domain" description="N-acetyltransferase" evidence="1">
    <location>
        <begin position="3"/>
        <end position="141"/>
    </location>
</feature>
<dbReference type="Pfam" id="PF18014">
    <property type="entry name" value="Acetyltransf_18"/>
    <property type="match status" value="1"/>
</dbReference>
<evidence type="ECO:0000313" key="3">
    <source>
        <dbReference type="Proteomes" id="UP000231553"/>
    </source>
</evidence>
<keyword evidence="3" id="KW-1185">Reference proteome</keyword>
<dbReference type="EMBL" id="PGTB01000149">
    <property type="protein sequence ID" value="PJE34707.1"/>
    <property type="molecule type" value="Genomic_DNA"/>
</dbReference>
<evidence type="ECO:0000259" key="1">
    <source>
        <dbReference type="PROSITE" id="PS51186"/>
    </source>
</evidence>
<sequence>MTPAFRTAAPADLVQVLDWAAAEGWNPGLDDAAAFHAADPQGFFLAERDGAAVAAISVVNHSDSFAFLGLYLCRPEWRGQGVGYALWAHALAHAGTRTVGLDGVAAQQANYAKSGFVLTGATLRLEGDLAPQAAPDNRAATPEDTARLLALDSAANGVERPRFLSAWTASGPQRRTVVLGSAQGPVGFATARLCRAGCKIGPIVAPDSEAALALARAALDAIGGSRAIIDVPEGNAALVSALRKQGFAETFATARMYRGAPPQTGPALQAIATMELG</sequence>
<dbReference type="OrthoDB" id="20916at2"/>
<keyword evidence="2" id="KW-0808">Transferase</keyword>
<organism evidence="2 3">
    <name type="scientific">Pseudooceanicola lipolyticus</name>
    <dbReference type="NCBI Taxonomy" id="2029104"/>
    <lineage>
        <taxon>Bacteria</taxon>
        <taxon>Pseudomonadati</taxon>
        <taxon>Pseudomonadota</taxon>
        <taxon>Alphaproteobacteria</taxon>
        <taxon>Rhodobacterales</taxon>
        <taxon>Paracoccaceae</taxon>
        <taxon>Pseudooceanicola</taxon>
    </lineage>
</organism>
<name>A0A2M8IW04_9RHOB</name>
<dbReference type="InterPro" id="IPR016181">
    <property type="entry name" value="Acyl_CoA_acyltransferase"/>
</dbReference>
<dbReference type="PROSITE" id="PS51186">
    <property type="entry name" value="GNAT"/>
    <property type="match status" value="1"/>
</dbReference>
<proteinExistence type="predicted"/>
<dbReference type="PANTHER" id="PTHR47237">
    <property type="entry name" value="SLL0310 PROTEIN"/>
    <property type="match status" value="1"/>
</dbReference>
<dbReference type="Gene3D" id="3.40.630.30">
    <property type="match status" value="1"/>
</dbReference>
<dbReference type="GO" id="GO:0016747">
    <property type="term" value="F:acyltransferase activity, transferring groups other than amino-acyl groups"/>
    <property type="evidence" value="ECO:0007669"/>
    <property type="project" value="InterPro"/>
</dbReference>
<accession>A0A2M8IW04</accession>
<dbReference type="InterPro" id="IPR041496">
    <property type="entry name" value="YitH/HolE_GNAT"/>
</dbReference>
<dbReference type="InterPro" id="IPR052729">
    <property type="entry name" value="Acyl/Acetyltrans_Enzymes"/>
</dbReference>
<dbReference type="InterPro" id="IPR000182">
    <property type="entry name" value="GNAT_dom"/>
</dbReference>
<protein>
    <submittedName>
        <fullName evidence="2">N-acetyltransferase</fullName>
    </submittedName>
</protein>
<dbReference type="Gene3D" id="3.40.630.90">
    <property type="match status" value="1"/>
</dbReference>
<dbReference type="SUPFAM" id="SSF55729">
    <property type="entry name" value="Acyl-CoA N-acyltransferases (Nat)"/>
    <property type="match status" value="1"/>
</dbReference>
<dbReference type="Pfam" id="PF00583">
    <property type="entry name" value="Acetyltransf_1"/>
    <property type="match status" value="1"/>
</dbReference>
<dbReference type="Proteomes" id="UP000231553">
    <property type="component" value="Unassembled WGS sequence"/>
</dbReference>
<gene>
    <name evidence="2" type="ORF">CVM52_20930</name>
</gene>
<dbReference type="RefSeq" id="WP_100164341.1">
    <property type="nucleotide sequence ID" value="NZ_PGTB01000149.1"/>
</dbReference>
<dbReference type="PANTHER" id="PTHR47237:SF1">
    <property type="entry name" value="SLL0310 PROTEIN"/>
    <property type="match status" value="1"/>
</dbReference>
<dbReference type="AlphaFoldDB" id="A0A2M8IW04"/>